<organism evidence="1 2">
    <name type="scientific">Bradyrhizobium algeriense</name>
    <dbReference type="NCBI Taxonomy" id="634784"/>
    <lineage>
        <taxon>Bacteria</taxon>
        <taxon>Pseudomonadati</taxon>
        <taxon>Pseudomonadota</taxon>
        <taxon>Alphaproteobacteria</taxon>
        <taxon>Hyphomicrobiales</taxon>
        <taxon>Nitrobacteraceae</taxon>
        <taxon>Bradyrhizobium</taxon>
    </lineage>
</organism>
<reference evidence="1 2" key="1">
    <citation type="submission" date="2024-02" db="EMBL/GenBank/DDBJ databases">
        <title>Adaptive strategies in a cosmopolitan and abundant soil bacterium.</title>
        <authorList>
            <person name="Carini P."/>
        </authorList>
    </citation>
    <scope>NUCLEOTIDE SEQUENCE [LARGE SCALE GENOMIC DNA]</scope>
    <source>
        <strain evidence="1 2">AZCC 1608</strain>
    </source>
</reference>
<evidence type="ECO:0000313" key="1">
    <source>
        <dbReference type="EMBL" id="MEH2560101.1"/>
    </source>
</evidence>
<gene>
    <name evidence="1" type="ORF">V1286_007630</name>
</gene>
<name>A0ABU8BNG5_9BRAD</name>
<accession>A0ABU8BNG5</accession>
<protein>
    <submittedName>
        <fullName evidence="1">Uncharacterized protein</fullName>
    </submittedName>
</protein>
<comment type="caution">
    <text evidence="1">The sequence shown here is derived from an EMBL/GenBank/DDBJ whole genome shotgun (WGS) entry which is preliminary data.</text>
</comment>
<proteinExistence type="predicted"/>
<evidence type="ECO:0000313" key="2">
    <source>
        <dbReference type="Proteomes" id="UP001364224"/>
    </source>
</evidence>
<sequence>MKTINPKSQPPETKARALVRALAYMMADRYFDDRRRNWQARINLDAVDPYQRSKRPRK</sequence>
<dbReference type="EMBL" id="JAZHRV010000001">
    <property type="protein sequence ID" value="MEH2560101.1"/>
    <property type="molecule type" value="Genomic_DNA"/>
</dbReference>
<dbReference type="Proteomes" id="UP001364224">
    <property type="component" value="Unassembled WGS sequence"/>
</dbReference>
<keyword evidence="2" id="KW-1185">Reference proteome</keyword>